<dbReference type="GO" id="GO:0004190">
    <property type="term" value="F:aspartic-type endopeptidase activity"/>
    <property type="evidence" value="ECO:0007669"/>
    <property type="project" value="InterPro"/>
</dbReference>
<proteinExistence type="inferred from homology"/>
<dbReference type="SUPFAM" id="SSF50630">
    <property type="entry name" value="Acid proteases"/>
    <property type="match status" value="1"/>
</dbReference>
<dbReference type="EMBL" id="CAJFDH010000005">
    <property type="protein sequence ID" value="CAD5226067.1"/>
    <property type="molecule type" value="Genomic_DNA"/>
</dbReference>
<evidence type="ECO:0000313" key="3">
    <source>
        <dbReference type="EMBL" id="CAD5226067.1"/>
    </source>
</evidence>
<dbReference type="InterPro" id="IPR021109">
    <property type="entry name" value="Peptidase_aspartic_dom_sf"/>
</dbReference>
<dbReference type="Proteomes" id="UP000783686">
    <property type="component" value="Unassembled WGS sequence"/>
</dbReference>
<dbReference type="GO" id="GO:0005764">
    <property type="term" value="C:lysosome"/>
    <property type="evidence" value="ECO:0007669"/>
    <property type="project" value="TreeGrafter"/>
</dbReference>
<keyword evidence="4" id="KW-1185">Reference proteome</keyword>
<sequence length="335" mass="38290">MIIRVGIGRPVRTFSMQIRLDTRYMFVFDVKCLASTRCGNVENHQLYNSRLSSTARDLNLPMQVSDTAMGNIVEDEVSIEHYLTLRHQLGSAFKSTEVIHSAEGVLGLQQGPNLQSPFNNLLRHVSSQQFTVLTQNVGYYNEVIRNSGNIGYVSFGETDVVNCGRDYTTVQSVNSSSWNFRINRFQMADFYDQNEYLATVEPSEAYTLVPRKILLQILSIVKAKPVASNITTYTVHSTDNLPLIQLQVGSYGLVWEPRHYLMGNRLAMMLNPHDGVMGYPSWVFGNNFLKQYCVAFQPNQLTFSKIFGLQILFKIKISKIQIWYKLVLFYCFLHC</sequence>
<dbReference type="InterPro" id="IPR033121">
    <property type="entry name" value="PEPTIDASE_A1"/>
</dbReference>
<dbReference type="Proteomes" id="UP000614601">
    <property type="component" value="Unassembled WGS sequence"/>
</dbReference>
<organism evidence="3 4">
    <name type="scientific">Bursaphelenchus okinawaensis</name>
    <dbReference type="NCBI Taxonomy" id="465554"/>
    <lineage>
        <taxon>Eukaryota</taxon>
        <taxon>Metazoa</taxon>
        <taxon>Ecdysozoa</taxon>
        <taxon>Nematoda</taxon>
        <taxon>Chromadorea</taxon>
        <taxon>Rhabditida</taxon>
        <taxon>Tylenchina</taxon>
        <taxon>Tylenchomorpha</taxon>
        <taxon>Aphelenchoidea</taxon>
        <taxon>Aphelenchoididae</taxon>
        <taxon>Bursaphelenchus</taxon>
    </lineage>
</organism>
<dbReference type="PANTHER" id="PTHR47966:SF51">
    <property type="entry name" value="BETA-SITE APP-CLEAVING ENZYME, ISOFORM A-RELATED"/>
    <property type="match status" value="1"/>
</dbReference>
<evidence type="ECO:0000313" key="4">
    <source>
        <dbReference type="Proteomes" id="UP000614601"/>
    </source>
</evidence>
<dbReference type="EMBL" id="CAJFCW020000005">
    <property type="protein sequence ID" value="CAG9121702.1"/>
    <property type="molecule type" value="Genomic_DNA"/>
</dbReference>
<protein>
    <recommendedName>
        <fullName evidence="2">Peptidase A1 domain-containing protein</fullName>
    </recommendedName>
</protein>
<accession>A0A811L9S4</accession>
<evidence type="ECO:0000256" key="1">
    <source>
        <dbReference type="ARBA" id="ARBA00007447"/>
    </source>
</evidence>
<evidence type="ECO:0000259" key="2">
    <source>
        <dbReference type="PROSITE" id="PS51767"/>
    </source>
</evidence>
<feature type="domain" description="Peptidase A1" evidence="2">
    <location>
        <begin position="1"/>
        <end position="310"/>
    </location>
</feature>
<dbReference type="InterPro" id="IPR001461">
    <property type="entry name" value="Aspartic_peptidase_A1"/>
</dbReference>
<dbReference type="GO" id="GO:0006508">
    <property type="term" value="P:proteolysis"/>
    <property type="evidence" value="ECO:0007669"/>
    <property type="project" value="InterPro"/>
</dbReference>
<comment type="similarity">
    <text evidence="1">Belongs to the peptidase A1 family.</text>
</comment>
<dbReference type="Gene3D" id="2.40.70.10">
    <property type="entry name" value="Acid Proteases"/>
    <property type="match status" value="2"/>
</dbReference>
<dbReference type="PROSITE" id="PS51767">
    <property type="entry name" value="PEPTIDASE_A1"/>
    <property type="match status" value="1"/>
</dbReference>
<name>A0A811L9S4_9BILA</name>
<dbReference type="OrthoDB" id="10445644at2759"/>
<reference evidence="3" key="1">
    <citation type="submission" date="2020-09" db="EMBL/GenBank/DDBJ databases">
        <authorList>
            <person name="Kikuchi T."/>
        </authorList>
    </citation>
    <scope>NUCLEOTIDE SEQUENCE</scope>
    <source>
        <strain evidence="3">SH1</strain>
    </source>
</reference>
<gene>
    <name evidence="3" type="ORF">BOKJ2_LOCUS11892</name>
</gene>
<comment type="caution">
    <text evidence="3">The sequence shown here is derived from an EMBL/GenBank/DDBJ whole genome shotgun (WGS) entry which is preliminary data.</text>
</comment>
<dbReference type="PANTHER" id="PTHR47966">
    <property type="entry name" value="BETA-SITE APP-CLEAVING ENZYME, ISOFORM A-RELATED"/>
    <property type="match status" value="1"/>
</dbReference>
<dbReference type="AlphaFoldDB" id="A0A811L9S4"/>
<dbReference type="Pfam" id="PF00026">
    <property type="entry name" value="Asp"/>
    <property type="match status" value="1"/>
</dbReference>